<organism evidence="1">
    <name type="scientific">Tenacibaculum sp. Pbs-1</name>
    <dbReference type="NCBI Taxonomy" id="3238748"/>
    <lineage>
        <taxon>Bacteria</taxon>
        <taxon>Pseudomonadati</taxon>
        <taxon>Bacteroidota</taxon>
        <taxon>Flavobacteriia</taxon>
        <taxon>Flavobacteriales</taxon>
        <taxon>Flavobacteriaceae</taxon>
        <taxon>Tenacibaculum</taxon>
    </lineage>
</organism>
<reference evidence="1" key="1">
    <citation type="submission" date="2024-08" db="EMBL/GenBank/DDBJ databases">
        <title>Whole genome sequence of Tenacibaculum sp. strain pbs-1 associated with black-spot shell disease in Akoya pearl oysters.</title>
        <authorList>
            <person name="Sakatoku A."/>
            <person name="Suzuki T."/>
            <person name="Hatano K."/>
            <person name="Seki M."/>
            <person name="Tanaka D."/>
            <person name="Nakamura S."/>
            <person name="Suzuki N."/>
            <person name="Isshiki T."/>
        </authorList>
    </citation>
    <scope>NUCLEOTIDE SEQUENCE</scope>
    <source>
        <strain evidence="1">Pbs-1</strain>
    </source>
</reference>
<proteinExistence type="predicted"/>
<gene>
    <name evidence="1" type="ORF">Pbs1_03780</name>
</gene>
<evidence type="ECO:0008006" key="2">
    <source>
        <dbReference type="Google" id="ProtNLM"/>
    </source>
</evidence>
<dbReference type="AlphaFoldDB" id="A0AB33L0U0"/>
<name>A0AB33L0U0_9FLAO</name>
<evidence type="ECO:0000313" key="1">
    <source>
        <dbReference type="EMBL" id="BFP67035.1"/>
    </source>
</evidence>
<protein>
    <recommendedName>
        <fullName evidence="2">Thymidylate kinase-like domain-containing protein</fullName>
    </recommendedName>
</protein>
<dbReference type="EMBL" id="AP035888">
    <property type="protein sequence ID" value="BFP67035.1"/>
    <property type="molecule type" value="Genomic_DNA"/>
</dbReference>
<sequence>MKLAIVIEGHQNSGKTSTIKELINSYGNKSISQMKRGWQKLFLNSIFKYLKLDIYCVPASPSETNIELIKRFPNWVPEVLIVAVQPNGQHYSSSMSFLTNNNYQILKYSLTNNNGNLDWDRFDSSTKQNKLSNRADEIIFDIRSFINNNNLI</sequence>
<accession>A0AB33L0U0</accession>